<feature type="signal peptide" evidence="1">
    <location>
        <begin position="1"/>
        <end position="19"/>
    </location>
</feature>
<evidence type="ECO:0000313" key="2">
    <source>
        <dbReference type="EMBL" id="CAH8358623.1"/>
    </source>
</evidence>
<dbReference type="Proteomes" id="UP001642260">
    <property type="component" value="Unassembled WGS sequence"/>
</dbReference>
<organism evidence="2 3">
    <name type="scientific">Eruca vesicaria subsp. sativa</name>
    <name type="common">Garden rocket</name>
    <name type="synonym">Eruca sativa</name>
    <dbReference type="NCBI Taxonomy" id="29727"/>
    <lineage>
        <taxon>Eukaryota</taxon>
        <taxon>Viridiplantae</taxon>
        <taxon>Streptophyta</taxon>
        <taxon>Embryophyta</taxon>
        <taxon>Tracheophyta</taxon>
        <taxon>Spermatophyta</taxon>
        <taxon>Magnoliopsida</taxon>
        <taxon>eudicotyledons</taxon>
        <taxon>Gunneridae</taxon>
        <taxon>Pentapetalae</taxon>
        <taxon>rosids</taxon>
        <taxon>malvids</taxon>
        <taxon>Brassicales</taxon>
        <taxon>Brassicaceae</taxon>
        <taxon>Brassiceae</taxon>
        <taxon>Eruca</taxon>
    </lineage>
</organism>
<gene>
    <name evidence="2" type="ORF">ERUC_LOCUS24379</name>
</gene>
<reference evidence="2 3" key="1">
    <citation type="submission" date="2022-03" db="EMBL/GenBank/DDBJ databases">
        <authorList>
            <person name="Macdonald S."/>
            <person name="Ahmed S."/>
            <person name="Newling K."/>
        </authorList>
    </citation>
    <scope>NUCLEOTIDE SEQUENCE [LARGE SCALE GENOMIC DNA]</scope>
</reference>
<dbReference type="EMBL" id="CAKOAT010251265">
    <property type="protein sequence ID" value="CAH8358623.1"/>
    <property type="molecule type" value="Genomic_DNA"/>
</dbReference>
<name>A0ABC8KHN9_ERUVS</name>
<comment type="caution">
    <text evidence="2">The sequence shown here is derived from an EMBL/GenBank/DDBJ whole genome shotgun (WGS) entry which is preliminary data.</text>
</comment>
<sequence length="78" mass="9255">MMLIWRLYCFIHFVGYTQELVDLTKWKKYWIFTARTSFVWVYSGTLKPQINVVQDLNRVALLQVQVNLILPEAKTGDC</sequence>
<dbReference type="AlphaFoldDB" id="A0ABC8KHN9"/>
<evidence type="ECO:0008006" key="4">
    <source>
        <dbReference type="Google" id="ProtNLM"/>
    </source>
</evidence>
<accession>A0ABC8KHN9</accession>
<keyword evidence="1" id="KW-0732">Signal</keyword>
<evidence type="ECO:0000313" key="3">
    <source>
        <dbReference type="Proteomes" id="UP001642260"/>
    </source>
</evidence>
<proteinExistence type="predicted"/>
<evidence type="ECO:0000256" key="1">
    <source>
        <dbReference type="SAM" id="SignalP"/>
    </source>
</evidence>
<feature type="chain" id="PRO_5044827797" description="Secreted protein" evidence="1">
    <location>
        <begin position="20"/>
        <end position="78"/>
    </location>
</feature>
<protein>
    <recommendedName>
        <fullName evidence="4">Secreted protein</fullName>
    </recommendedName>
</protein>
<keyword evidence="3" id="KW-1185">Reference proteome</keyword>